<dbReference type="GO" id="GO:0005975">
    <property type="term" value="P:carbohydrate metabolic process"/>
    <property type="evidence" value="ECO:0007669"/>
    <property type="project" value="InterPro"/>
</dbReference>
<dbReference type="eggNOG" id="COG0726">
    <property type="taxonomic scope" value="Bacteria"/>
</dbReference>
<dbReference type="AlphaFoldDB" id="A0A016QUG9"/>
<dbReference type="GO" id="GO:0005576">
    <property type="term" value="C:extracellular region"/>
    <property type="evidence" value="ECO:0007669"/>
    <property type="project" value="UniProtKB-SubCell"/>
</dbReference>
<evidence type="ECO:0000256" key="2">
    <source>
        <dbReference type="ARBA" id="ARBA00022729"/>
    </source>
</evidence>
<dbReference type="PROSITE" id="PS51677">
    <property type="entry name" value="NODB"/>
    <property type="match status" value="1"/>
</dbReference>
<keyword evidence="2" id="KW-0732">Signal</keyword>
<dbReference type="InterPro" id="IPR051398">
    <property type="entry name" value="Polysacch_Deacetylase"/>
</dbReference>
<dbReference type="STRING" id="1476583.DEIPH_ctg002orf0048"/>
<dbReference type="PATRIC" id="fig|1476583.3.peg.89"/>
<feature type="domain" description="NodB homology" evidence="3">
    <location>
        <begin position="86"/>
        <end position="174"/>
    </location>
</feature>
<dbReference type="PANTHER" id="PTHR34216:SF3">
    <property type="entry name" value="POLY-BETA-1,6-N-ACETYL-D-GLUCOSAMINE N-DEACETYLASE"/>
    <property type="match status" value="1"/>
</dbReference>
<sequence length="440" mass="47033">MKELLYFSPVRLLSLFLTLLSLLALTLPSPARAGNLTLVYHQIGQQGGVTLGMPAETLRRRVLNLRAQGYLFVTSSEVLTYPHPVKTASLRFDDGFESIYRVAFPVLRELGVRATVYPILDLIGQPGHMTQAQLDELRAAGWEIGSHTRTHAALIDLAPRRLAWELGPGEAALPCVAYPFYLQDARVRRAARQSFTCGAGGAFGVRGEPYALPGPLASPWDDWLLPLRAGAGLDLRVPVLLGLGGNVLLGAPGAAQAAPPLWNPAAFELVGSGALSLGWQGGVRDTRLLVRQGSLMLGLNFLRGRETYGGATLAYNLAPVTLAMGYGTRGPVAGVAVALGGYGEVWGRYLDGSSAVGAELIPLNYLRLKAEYTLAPAGALRGEAQYALPVLPGEGRPVRVLLGYDRGWYAGGTLRLGANSASLTSRLDRLSFGVRVQTLW</sequence>
<gene>
    <name evidence="4" type="ORF">DEIPH_ctg002orf0048</name>
</gene>
<dbReference type="PANTHER" id="PTHR34216">
    <property type="match status" value="1"/>
</dbReference>
<dbReference type="EMBL" id="JHAC01000002">
    <property type="protein sequence ID" value="EYB69728.1"/>
    <property type="molecule type" value="Genomic_DNA"/>
</dbReference>
<comment type="subcellular location">
    <subcellularLocation>
        <location evidence="1">Secreted</location>
    </subcellularLocation>
</comment>
<dbReference type="SUPFAM" id="SSF88713">
    <property type="entry name" value="Glycoside hydrolase/deacetylase"/>
    <property type="match status" value="1"/>
</dbReference>
<dbReference type="InterPro" id="IPR002509">
    <property type="entry name" value="NODB_dom"/>
</dbReference>
<evidence type="ECO:0000313" key="5">
    <source>
        <dbReference type="Proteomes" id="UP000020492"/>
    </source>
</evidence>
<organism evidence="4 5">
    <name type="scientific">Deinococcus phoenicis</name>
    <dbReference type="NCBI Taxonomy" id="1476583"/>
    <lineage>
        <taxon>Bacteria</taxon>
        <taxon>Thermotogati</taxon>
        <taxon>Deinococcota</taxon>
        <taxon>Deinococci</taxon>
        <taxon>Deinococcales</taxon>
        <taxon>Deinococcaceae</taxon>
        <taxon>Deinococcus</taxon>
    </lineage>
</organism>
<dbReference type="InterPro" id="IPR011330">
    <property type="entry name" value="Glyco_hydro/deAcase_b/a-brl"/>
</dbReference>
<dbReference type="Proteomes" id="UP000020492">
    <property type="component" value="Unassembled WGS sequence"/>
</dbReference>
<dbReference type="Gene3D" id="3.20.20.370">
    <property type="entry name" value="Glycoside hydrolase/deacetylase"/>
    <property type="match status" value="1"/>
</dbReference>
<dbReference type="GO" id="GO:0016810">
    <property type="term" value="F:hydrolase activity, acting on carbon-nitrogen (but not peptide) bonds"/>
    <property type="evidence" value="ECO:0007669"/>
    <property type="project" value="InterPro"/>
</dbReference>
<accession>A0A016QUG9</accession>
<evidence type="ECO:0000256" key="1">
    <source>
        <dbReference type="ARBA" id="ARBA00004613"/>
    </source>
</evidence>
<reference evidence="4 5" key="1">
    <citation type="submission" date="2014-03" db="EMBL/GenBank/DDBJ databases">
        <title>Draft genome sequence of Deinococcus phoenicis 1P10ME.</title>
        <authorList>
            <person name="Stepanov V.G."/>
            <person name="Vaishampayan P."/>
            <person name="Venkateswaran K."/>
            <person name="Fox G.E."/>
        </authorList>
    </citation>
    <scope>NUCLEOTIDE SEQUENCE [LARGE SCALE GENOMIC DNA]</scope>
    <source>
        <strain evidence="4 5">1P10ME</strain>
    </source>
</reference>
<comment type="caution">
    <text evidence="4">The sequence shown here is derived from an EMBL/GenBank/DDBJ whole genome shotgun (WGS) entry which is preliminary data.</text>
</comment>
<dbReference type="CDD" id="cd10918">
    <property type="entry name" value="CE4_NodB_like_5s_6s"/>
    <property type="match status" value="1"/>
</dbReference>
<evidence type="ECO:0000259" key="3">
    <source>
        <dbReference type="PROSITE" id="PS51677"/>
    </source>
</evidence>
<protein>
    <submittedName>
        <fullName evidence="4">Polysaccharide deacetylase</fullName>
    </submittedName>
</protein>
<proteinExistence type="predicted"/>
<dbReference type="Pfam" id="PF01522">
    <property type="entry name" value="Polysacc_deac_1"/>
    <property type="match status" value="1"/>
</dbReference>
<evidence type="ECO:0000313" key="4">
    <source>
        <dbReference type="EMBL" id="EYB69728.1"/>
    </source>
</evidence>
<keyword evidence="5" id="KW-1185">Reference proteome</keyword>
<name>A0A016QUG9_9DEIO</name>